<accession>C7RPB5</accession>
<sequence length="44" mass="5148">MFMPQHLLRANKQWLERRLRDLGLLAGVNDAESMRQLRAQVDVA</sequence>
<proteinExistence type="predicted"/>
<name>C7RPB5_ACCRE</name>
<evidence type="ECO:0000313" key="1">
    <source>
        <dbReference type="EMBL" id="ACV37412.1"/>
    </source>
</evidence>
<dbReference type="STRING" id="522306.CAP2UW1_4170"/>
<organism evidence="1">
    <name type="scientific">Accumulibacter regalis</name>
    <dbReference type="NCBI Taxonomy" id="522306"/>
    <lineage>
        <taxon>Bacteria</taxon>
        <taxon>Pseudomonadati</taxon>
        <taxon>Pseudomonadota</taxon>
        <taxon>Betaproteobacteria</taxon>
        <taxon>Candidatus Accumulibacter</taxon>
    </lineage>
</organism>
<gene>
    <name evidence="1" type="ordered locus">CAP2UW1_4170</name>
</gene>
<protein>
    <submittedName>
        <fullName evidence="1">Uncharacterized protein</fullName>
    </submittedName>
</protein>
<dbReference type="EMBL" id="CP001715">
    <property type="protein sequence ID" value="ACV37412.1"/>
    <property type="molecule type" value="Genomic_DNA"/>
</dbReference>
<reference evidence="1" key="2">
    <citation type="submission" date="2009-09" db="EMBL/GenBank/DDBJ databases">
        <title>Complete sequence of chromosome of Candidatus Accumulibacter phosphatis clade IIA str. UW-1.</title>
        <authorList>
            <consortium name="US DOE Joint Genome Institute"/>
            <person name="Martin H.G."/>
            <person name="Ivanova N."/>
            <person name="Kunin V."/>
            <person name="Warnecke F."/>
            <person name="Barry K."/>
            <person name="He S."/>
            <person name="Salamov A."/>
            <person name="Szeto E."/>
            <person name="Dalin E."/>
            <person name="Pangilinan J.L."/>
            <person name="Lapidus A."/>
            <person name="Lowry S."/>
            <person name="Kyrpides N.C."/>
            <person name="McMahon K.D."/>
            <person name="Hugenholtz P."/>
        </authorList>
    </citation>
    <scope>NUCLEOTIDE SEQUENCE [LARGE SCALE GENOMIC DNA]</scope>
    <source>
        <strain evidence="1">UW-1</strain>
    </source>
</reference>
<dbReference type="AlphaFoldDB" id="C7RPB5"/>
<dbReference type="HOGENOM" id="CLU_3211011_0_0_4"/>
<dbReference type="KEGG" id="app:CAP2UW1_4170"/>
<reference evidence="1" key="1">
    <citation type="submission" date="2009-08" db="EMBL/GenBank/DDBJ databases">
        <authorList>
            <consortium name="US DOE Joint Genome Institute"/>
            <person name="Lucas S."/>
            <person name="Copeland A."/>
            <person name="Lapidus A."/>
            <person name="Glavina del Rio T."/>
            <person name="Dalin E."/>
            <person name="Tice H."/>
            <person name="Bruce D."/>
            <person name="Barry K."/>
            <person name="Pitluck S."/>
            <person name="Lowry S."/>
            <person name="Larimer F."/>
            <person name="Land M."/>
            <person name="Hauser L."/>
            <person name="Kyrpides N."/>
            <person name="Ivanova N."/>
            <person name="McMahon K.D."/>
            <person name="Hugenholtz P."/>
        </authorList>
    </citation>
    <scope>NUCLEOTIDE SEQUENCE</scope>
    <source>
        <strain evidence="1">UW-1</strain>
    </source>
</reference>